<evidence type="ECO:0000259" key="2">
    <source>
        <dbReference type="Pfam" id="PF00487"/>
    </source>
</evidence>
<feature type="transmembrane region" description="Helical" evidence="1">
    <location>
        <begin position="70"/>
        <end position="91"/>
    </location>
</feature>
<dbReference type="InterPro" id="IPR012171">
    <property type="entry name" value="Fatty_acid_desaturase"/>
</dbReference>
<dbReference type="PANTHER" id="PTHR19353:SF19">
    <property type="entry name" value="DELTA(5) FATTY ACID DESATURASE C-RELATED"/>
    <property type="match status" value="1"/>
</dbReference>
<keyword evidence="1" id="KW-1133">Transmembrane helix</keyword>
<dbReference type="Pfam" id="PF00487">
    <property type="entry name" value="FA_desaturase"/>
    <property type="match status" value="1"/>
</dbReference>
<dbReference type="PANTHER" id="PTHR19353">
    <property type="entry name" value="FATTY ACID DESATURASE 2"/>
    <property type="match status" value="1"/>
</dbReference>
<dbReference type="Proteomes" id="UP000074914">
    <property type="component" value="Chromosome"/>
</dbReference>
<proteinExistence type="predicted"/>
<sequence length="343" mass="39333">MPGHMEKASAASYRNKYAAQARLLNSLNPFKSTWMIARQWLVIAAALALPAYAVAFLSGEDSLWAGLCELSAAGLLAVVVLFVLSGFVLACKQHALGVIMHDATHHRLFKNAMLNEIASNWLCAFPTGMVTSSYRRGHLPHHLFTNKPNDPYWVRLVADDNYSFPKPRRAFYRILLGDLCGLHLRSWWPVIRYWTGWAFVFDNREKMLSTSERIQFVAFWLCAAALVTVLEAWPCFLLLWLLPMFTLTLAFTRIRIIAEHDLAQNERELERTRHVDGSWLERLALAPLNINYHVAHHLFPAVPLYNLPKMHAILMKDEGFRAEASLWPRYFGRNRGLIDTMLE</sequence>
<evidence type="ECO:0000313" key="3">
    <source>
        <dbReference type="EMBL" id="AMP15007.1"/>
    </source>
</evidence>
<keyword evidence="1" id="KW-0472">Membrane</keyword>
<protein>
    <submittedName>
        <fullName evidence="3">Fatty acid desaturase family protein</fullName>
    </submittedName>
</protein>
<feature type="transmembrane region" description="Helical" evidence="1">
    <location>
        <begin position="214"/>
        <end position="233"/>
    </location>
</feature>
<feature type="transmembrane region" description="Helical" evidence="1">
    <location>
        <begin position="40"/>
        <end position="58"/>
    </location>
</feature>
<keyword evidence="1" id="KW-0812">Transmembrane</keyword>
<keyword evidence="4" id="KW-1185">Reference proteome</keyword>
<accession>A0ABM5Z797</accession>
<organism evidence="3 4">
    <name type="scientific">Collimonas pratensis</name>
    <dbReference type="NCBI Taxonomy" id="279113"/>
    <lineage>
        <taxon>Bacteria</taxon>
        <taxon>Pseudomonadati</taxon>
        <taxon>Pseudomonadota</taxon>
        <taxon>Betaproteobacteria</taxon>
        <taxon>Burkholderiales</taxon>
        <taxon>Oxalobacteraceae</taxon>
        <taxon>Collimonas</taxon>
    </lineage>
</organism>
<evidence type="ECO:0000313" key="4">
    <source>
        <dbReference type="Proteomes" id="UP000074914"/>
    </source>
</evidence>
<evidence type="ECO:0000256" key="1">
    <source>
        <dbReference type="SAM" id="Phobius"/>
    </source>
</evidence>
<dbReference type="EMBL" id="CP013236">
    <property type="protein sequence ID" value="AMP15007.1"/>
    <property type="molecule type" value="Genomic_DNA"/>
</dbReference>
<dbReference type="InterPro" id="IPR005804">
    <property type="entry name" value="FA_desaturase_dom"/>
</dbReference>
<dbReference type="CDD" id="cd03510">
    <property type="entry name" value="Rhizobitoxine-FADS-like"/>
    <property type="match status" value="1"/>
</dbReference>
<name>A0ABM5Z797_9BURK</name>
<gene>
    <name evidence="3" type="ORF">CPter291_2752</name>
</gene>
<feature type="domain" description="Fatty acid desaturase" evidence="2">
    <location>
        <begin position="78"/>
        <end position="316"/>
    </location>
</feature>
<dbReference type="RefSeq" id="WP_062115755.1">
    <property type="nucleotide sequence ID" value="NZ_CP013236.1"/>
</dbReference>
<reference evidence="3 4" key="1">
    <citation type="submission" date="2015-11" db="EMBL/GenBank/DDBJ databases">
        <title>Exploring the genomic traits of fungus-feeding bacterial genus Collimonas.</title>
        <authorList>
            <person name="Song C."/>
            <person name="Schmidt R."/>
            <person name="de Jager V."/>
            <person name="Krzyzanowska D."/>
            <person name="Jongedijk E."/>
            <person name="Cankar K."/>
            <person name="Beekwilder J."/>
            <person name="van Veen A."/>
            <person name="de Boer W."/>
            <person name="van Veen J.A."/>
            <person name="Garbeva P."/>
        </authorList>
    </citation>
    <scope>NUCLEOTIDE SEQUENCE [LARGE SCALE GENOMIC DNA]</scope>
    <source>
        <strain evidence="3 4">Ter291</strain>
    </source>
</reference>